<accession>A0A8H4P583</accession>
<evidence type="ECO:0000256" key="3">
    <source>
        <dbReference type="ARBA" id="ARBA00023128"/>
    </source>
</evidence>
<dbReference type="GO" id="GO:0016226">
    <property type="term" value="P:iron-sulfur cluster assembly"/>
    <property type="evidence" value="ECO:0007669"/>
    <property type="project" value="TreeGrafter"/>
</dbReference>
<keyword evidence="3" id="KW-0496">Mitochondrion</keyword>
<evidence type="ECO:0000313" key="7">
    <source>
        <dbReference type="EMBL" id="KAF4448667.1"/>
    </source>
</evidence>
<evidence type="ECO:0000256" key="5">
    <source>
        <dbReference type="ARBA" id="ARBA00093637"/>
    </source>
</evidence>
<dbReference type="SUPFAM" id="SSF103025">
    <property type="entry name" value="Folate-binding domain"/>
    <property type="match status" value="1"/>
</dbReference>
<dbReference type="GO" id="GO:0005759">
    <property type="term" value="C:mitochondrial matrix"/>
    <property type="evidence" value="ECO:0007669"/>
    <property type="project" value="UniProtKB-SubCell"/>
</dbReference>
<comment type="similarity">
    <text evidence="4">Belongs to the GcvT family. CAF17/IBA57 subfamily.</text>
</comment>
<sequence length="395" mass="44012">MRLLPRRALAHDLSSGFICRSSRLQRRQFATSLSPPPPPASGLTLLTSRRLISVTGPDSAKFLQGIVTANVTAKDGLPRSDGFYAAFLTATGRVLYDVFIYPNHNASGASAEEPGYLIEVDADQASILAKHIKRYKLRAKLTVRLLGEDEATVWHAWDDSKGVDWNSIVESARFSLRDPRAPGMGYRLLQLDQNAPKIGLERCTEEAYTIRRYLNGIPEGQDEISREHALPQETNMDIMKGIDFHKGCYVGQELTIRTRHRGVVRKRILPCVVYEMEHAPPATLQYHTDDTASSLESVTADMIPRDTSIGRFEKRGRSAGKWLKGVGNIGLGLCRLEIMTDVTLPGDAASGAFNPEDEFVLDWGEEEGRNRVKVKAFVPDWLRRGLDAGNQRHET</sequence>
<dbReference type="Pfam" id="PF25455">
    <property type="entry name" value="Beta-barrel_CAF17_C"/>
    <property type="match status" value="1"/>
</dbReference>
<evidence type="ECO:0000256" key="1">
    <source>
        <dbReference type="ARBA" id="ARBA00004305"/>
    </source>
</evidence>
<keyword evidence="8" id="KW-1185">Reference proteome</keyword>
<dbReference type="Proteomes" id="UP000605986">
    <property type="component" value="Unassembled WGS sequence"/>
</dbReference>
<proteinExistence type="inferred from homology"/>
<dbReference type="PANTHER" id="PTHR22602">
    <property type="entry name" value="TRANSFERASE CAF17, MITOCHONDRIAL-RELATED"/>
    <property type="match status" value="1"/>
</dbReference>
<name>A0A8H4P583_9HYPO</name>
<dbReference type="InterPro" id="IPR057460">
    <property type="entry name" value="CAF17_C"/>
</dbReference>
<dbReference type="NCBIfam" id="TIGR03317">
    <property type="entry name" value="ygfZ_signature"/>
    <property type="match status" value="1"/>
</dbReference>
<dbReference type="OrthoDB" id="191995at2759"/>
<comment type="subcellular location">
    <subcellularLocation>
        <location evidence="1">Mitochondrion matrix</location>
    </subcellularLocation>
</comment>
<evidence type="ECO:0000256" key="2">
    <source>
        <dbReference type="ARBA" id="ARBA00022946"/>
    </source>
</evidence>
<dbReference type="InterPro" id="IPR017703">
    <property type="entry name" value="YgfZ/GCV_T_CS"/>
</dbReference>
<evidence type="ECO:0000313" key="8">
    <source>
        <dbReference type="Proteomes" id="UP000605986"/>
    </source>
</evidence>
<dbReference type="AlphaFoldDB" id="A0A8H4P583"/>
<gene>
    <name evidence="7" type="ORF">F53441_7976</name>
</gene>
<dbReference type="Gene3D" id="3.30.1360.120">
    <property type="entry name" value="Probable tRNA modification gtpase trme, domain 1"/>
    <property type="match status" value="2"/>
</dbReference>
<dbReference type="EMBL" id="JAADJG010000325">
    <property type="protein sequence ID" value="KAF4448667.1"/>
    <property type="molecule type" value="Genomic_DNA"/>
</dbReference>
<dbReference type="InterPro" id="IPR027266">
    <property type="entry name" value="TrmE/GcvT-like"/>
</dbReference>
<organism evidence="7 8">
    <name type="scientific">Fusarium austroafricanum</name>
    <dbReference type="NCBI Taxonomy" id="2364996"/>
    <lineage>
        <taxon>Eukaryota</taxon>
        <taxon>Fungi</taxon>
        <taxon>Dikarya</taxon>
        <taxon>Ascomycota</taxon>
        <taxon>Pezizomycotina</taxon>
        <taxon>Sordariomycetes</taxon>
        <taxon>Hypocreomycetidae</taxon>
        <taxon>Hypocreales</taxon>
        <taxon>Nectriaceae</taxon>
        <taxon>Fusarium</taxon>
        <taxon>Fusarium concolor species complex</taxon>
    </lineage>
</organism>
<evidence type="ECO:0000256" key="4">
    <source>
        <dbReference type="ARBA" id="ARBA00093447"/>
    </source>
</evidence>
<dbReference type="PANTHER" id="PTHR22602:SF0">
    <property type="entry name" value="TRANSFERASE CAF17, MITOCHONDRIAL-RELATED"/>
    <property type="match status" value="1"/>
</dbReference>
<dbReference type="InterPro" id="IPR045179">
    <property type="entry name" value="YgfZ/GcvT"/>
</dbReference>
<feature type="domain" description="CAF17 C-terminal" evidence="6">
    <location>
        <begin position="265"/>
        <end position="383"/>
    </location>
</feature>
<keyword evidence="2" id="KW-0809">Transit peptide</keyword>
<reference evidence="7" key="1">
    <citation type="submission" date="2020-01" db="EMBL/GenBank/DDBJ databases">
        <title>Identification and distribution of gene clusters putatively required for synthesis of sphingolipid metabolism inhibitors in phylogenetically diverse species of the filamentous fungus Fusarium.</title>
        <authorList>
            <person name="Kim H.-S."/>
            <person name="Busman M."/>
            <person name="Brown D.W."/>
            <person name="Divon H."/>
            <person name="Uhlig S."/>
            <person name="Proctor R.H."/>
        </authorList>
    </citation>
    <scope>NUCLEOTIDE SEQUENCE</scope>
    <source>
        <strain evidence="7">NRRL 53441</strain>
    </source>
</reference>
<protein>
    <recommendedName>
        <fullName evidence="5">Iron-sulfur cluster assembly factor IBA57 homolog, mitochondrial</fullName>
    </recommendedName>
</protein>
<comment type="caution">
    <text evidence="7">The sequence shown here is derived from an EMBL/GenBank/DDBJ whole genome shotgun (WGS) entry which is preliminary data.</text>
</comment>
<evidence type="ECO:0000259" key="6">
    <source>
        <dbReference type="Pfam" id="PF25455"/>
    </source>
</evidence>